<evidence type="ECO:0000256" key="3">
    <source>
        <dbReference type="ARBA" id="ARBA00022771"/>
    </source>
</evidence>
<dbReference type="GO" id="GO:0006281">
    <property type="term" value="P:DNA repair"/>
    <property type="evidence" value="ECO:0007669"/>
    <property type="project" value="TreeGrafter"/>
</dbReference>
<evidence type="ECO:0000256" key="5">
    <source>
        <dbReference type="ARBA" id="ARBA00022806"/>
    </source>
</evidence>
<evidence type="ECO:0000256" key="6">
    <source>
        <dbReference type="ARBA" id="ARBA00022833"/>
    </source>
</evidence>
<feature type="domain" description="Helicase ATP-binding" evidence="12">
    <location>
        <begin position="346"/>
        <end position="578"/>
    </location>
</feature>
<dbReference type="Proteomes" id="UP000247409">
    <property type="component" value="Unassembled WGS sequence"/>
</dbReference>
<dbReference type="Gene3D" id="3.30.40.10">
    <property type="entry name" value="Zinc/RING finger domain, C3HC4 (zinc finger)"/>
    <property type="match status" value="1"/>
</dbReference>
<dbReference type="PROSITE" id="PS50089">
    <property type="entry name" value="ZF_RING_2"/>
    <property type="match status" value="1"/>
</dbReference>
<dbReference type="InterPro" id="IPR001650">
    <property type="entry name" value="Helicase_C-like"/>
</dbReference>
<dbReference type="InterPro" id="IPR017907">
    <property type="entry name" value="Znf_RING_CS"/>
</dbReference>
<feature type="region of interest" description="Disordered" evidence="9">
    <location>
        <begin position="958"/>
        <end position="996"/>
    </location>
</feature>
<keyword evidence="1" id="KW-0479">Metal-binding</keyword>
<organism evidence="14 15">
    <name type="scientific">Gracilariopsis chorda</name>
    <dbReference type="NCBI Taxonomy" id="448386"/>
    <lineage>
        <taxon>Eukaryota</taxon>
        <taxon>Rhodophyta</taxon>
        <taxon>Florideophyceae</taxon>
        <taxon>Rhodymeniophycidae</taxon>
        <taxon>Gracilariales</taxon>
        <taxon>Gracilariaceae</taxon>
        <taxon>Gracilariopsis</taxon>
    </lineage>
</organism>
<dbReference type="PROSITE" id="PS00518">
    <property type="entry name" value="ZF_RING_1"/>
    <property type="match status" value="1"/>
</dbReference>
<dbReference type="InterPro" id="IPR050628">
    <property type="entry name" value="SNF2_RAD54_helicase_TF"/>
</dbReference>
<dbReference type="InterPro" id="IPR000330">
    <property type="entry name" value="SNF2_N"/>
</dbReference>
<keyword evidence="7" id="KW-0067">ATP-binding</keyword>
<dbReference type="OrthoDB" id="204355at2759"/>
<proteinExistence type="predicted"/>
<dbReference type="Gene3D" id="3.40.50.10810">
    <property type="entry name" value="Tandem AAA-ATPase domain"/>
    <property type="match status" value="1"/>
</dbReference>
<name>A0A2V3IIE0_9FLOR</name>
<feature type="compositionally biased region" description="Basic residues" evidence="9">
    <location>
        <begin position="961"/>
        <end position="980"/>
    </location>
</feature>
<evidence type="ECO:0000259" key="12">
    <source>
        <dbReference type="PROSITE" id="PS51192"/>
    </source>
</evidence>
<keyword evidence="6" id="KW-0862">Zinc</keyword>
<sequence length="1229" mass="138355">MPSAEQRRSGRKRRIPQRLAEEEAPVKKTRKETKRSDLENKLPQLLNLHKPCKEVLFLHHGKAYWQPASTDIRTVKCMDNIYSRRNSTLHSYFISPQAGKDAARATDKICIFRHIGAVTLNHCSFVTNVSATMQLKTVHKSTDQLVNFLSLLEYTKCQQRSLLHALESLALPDSENWNVPYIVLMADRKDVLATRDSAKKTKLNLQVYVGRMLFELIACNDIKTLFNALVPSQPFTPIPKLQQFAAAFPRSKLPSCTSSHSCEAILQRAESTGYRNLTDEQRCKIEDVLTVPLYPFQEQTVSWMLDKENDRHCLNDYFWEERFFTKTDGKDNGSFFYFPLTGEVRVNRPPRMRGGMVTEEMGLGKTIEALALIAAQKTEQARVVVEVQCQKKPNDMFVDDGIVHMKRLKAMNKEQAFSEHLFHHGDLVREDLLERAFPQKVKVSRWPARTTLVICPQSLLGQWRQEAVSKAPSLSLYVWGEGERDDDDDCDDAAFAVGETAVDIVLTTYETVRKDPLLSMITWRRVILDEAQFTRRSSTQIARDVFNLRSNTRFLMTGTPVVGSIDDFKGELATLRIWPFTLENDGFWEKHVLGPRRSRVGSSLLSSLLDVTMIRHTKAQGLHLSMPERTYETLEVDLVGSHRSCYCYILAITMEELESQAPGDLDTRRLRLLLKFLLWVSLSSTLVDIGNLDIARRNTWARGERMIHGARDDDEDPEMRQVSGRAAIEFVASTMGGIVRQTLRSFAMEAASSTGADSSNILEEYLHMPIERLRQEVAARGVVPVERVPRLRRERLAALAAGGVHRLATDTLQELRETAVTVGVVSEDQAKILTRTAAMAKLKFHYDRENGVEVKTVHESGFVAITKLIEGKGNPTCPVCLTECDDRVTVTKCGHLYCHGCMSLMLSTRDSQGYYRKPQCALCRRELSQNLVAEIVRTSSDADEPNSEAVHRRELSVAKKTQVKTKGRTGRKKSRRRSARRSSATNLEGQDADRSAEFVVPTSSDAWCEYTQLGQAPDRFMGIGANPRYPSIDASFLRHVQAASQGLESPKLSALLTLIESRPVTTKFCVVAGSVMSLGVINEFLKKNGVKCVGVGVQPAPQRGRRKTKTMTDASEAFSTDPTVRVFLLNPANSSGLNLIAAEYVVFLETLVRVADEVQAAARVHRIGQTKNVKIVRIVARNTIDEQIAWERREATNPAQESHIMSSLSQRDASDSLILRLFGHVLQQN</sequence>
<dbReference type="GO" id="GO:0016787">
    <property type="term" value="F:hydrolase activity"/>
    <property type="evidence" value="ECO:0007669"/>
    <property type="project" value="UniProtKB-KW"/>
</dbReference>
<dbReference type="Pfam" id="PF00176">
    <property type="entry name" value="SNF2-rel_dom"/>
    <property type="match status" value="1"/>
</dbReference>
<dbReference type="InterPro" id="IPR038718">
    <property type="entry name" value="SNF2-like_sf"/>
</dbReference>
<evidence type="ECO:0000313" key="15">
    <source>
        <dbReference type="Proteomes" id="UP000247409"/>
    </source>
</evidence>
<dbReference type="InterPro" id="IPR049730">
    <property type="entry name" value="SNF2/RAD54-like_C"/>
</dbReference>
<feature type="region of interest" description="Disordered" evidence="9">
    <location>
        <begin position="1"/>
        <end position="38"/>
    </location>
</feature>
<keyword evidence="15" id="KW-1185">Reference proteome</keyword>
<keyword evidence="5" id="KW-0347">Helicase</keyword>
<evidence type="ECO:0000256" key="1">
    <source>
        <dbReference type="ARBA" id="ARBA00022723"/>
    </source>
</evidence>
<dbReference type="GO" id="GO:0004386">
    <property type="term" value="F:helicase activity"/>
    <property type="evidence" value="ECO:0007669"/>
    <property type="project" value="UniProtKB-KW"/>
</dbReference>
<evidence type="ECO:0000259" key="11">
    <source>
        <dbReference type="PROSITE" id="PS50089"/>
    </source>
</evidence>
<comment type="caution">
    <text evidence="14">The sequence shown here is derived from an EMBL/GenBank/DDBJ whole genome shotgun (WGS) entry which is preliminary data.</text>
</comment>
<dbReference type="PROSITE" id="PS51194">
    <property type="entry name" value="HELICASE_CTER"/>
    <property type="match status" value="1"/>
</dbReference>
<dbReference type="InterPro" id="IPR000595">
    <property type="entry name" value="cNMP-bd_dom"/>
</dbReference>
<dbReference type="GO" id="GO:0005524">
    <property type="term" value="F:ATP binding"/>
    <property type="evidence" value="ECO:0007669"/>
    <property type="project" value="UniProtKB-KW"/>
</dbReference>
<dbReference type="InterPro" id="IPR001841">
    <property type="entry name" value="Znf_RING"/>
</dbReference>
<gene>
    <name evidence="14" type="ORF">BWQ96_08456</name>
</gene>
<dbReference type="InterPro" id="IPR027417">
    <property type="entry name" value="P-loop_NTPase"/>
</dbReference>
<evidence type="ECO:0000256" key="8">
    <source>
        <dbReference type="PROSITE-ProRule" id="PRU00175"/>
    </source>
</evidence>
<evidence type="ECO:0000313" key="14">
    <source>
        <dbReference type="EMBL" id="PXF41808.1"/>
    </source>
</evidence>
<dbReference type="PANTHER" id="PTHR45626">
    <property type="entry name" value="TRANSCRIPTION TERMINATION FACTOR 2-RELATED"/>
    <property type="match status" value="1"/>
</dbReference>
<feature type="domain" description="Cyclic nucleotide-binding" evidence="10">
    <location>
        <begin position="331"/>
        <end position="390"/>
    </location>
</feature>
<accession>A0A2V3IIE0</accession>
<keyword evidence="3 8" id="KW-0863">Zinc-finger</keyword>
<dbReference type="GO" id="GO:0008094">
    <property type="term" value="F:ATP-dependent activity, acting on DNA"/>
    <property type="evidence" value="ECO:0007669"/>
    <property type="project" value="TreeGrafter"/>
</dbReference>
<evidence type="ECO:0000256" key="7">
    <source>
        <dbReference type="ARBA" id="ARBA00022840"/>
    </source>
</evidence>
<evidence type="ECO:0000259" key="13">
    <source>
        <dbReference type="PROSITE" id="PS51194"/>
    </source>
</evidence>
<dbReference type="SMART" id="SM00184">
    <property type="entry name" value="RING"/>
    <property type="match status" value="1"/>
</dbReference>
<dbReference type="PROSITE" id="PS51192">
    <property type="entry name" value="HELICASE_ATP_BIND_1"/>
    <property type="match status" value="1"/>
</dbReference>
<evidence type="ECO:0000256" key="9">
    <source>
        <dbReference type="SAM" id="MobiDB-lite"/>
    </source>
</evidence>
<protein>
    <submittedName>
        <fullName evidence="14">Uncharacterized protein</fullName>
    </submittedName>
</protein>
<dbReference type="InterPro" id="IPR018957">
    <property type="entry name" value="Znf_C3HC4_RING-type"/>
</dbReference>
<reference evidence="14 15" key="1">
    <citation type="journal article" date="2018" name="Mol. Biol. Evol.">
        <title>Analysis of the draft genome of the red seaweed Gracilariopsis chorda provides insights into genome size evolution in Rhodophyta.</title>
        <authorList>
            <person name="Lee J."/>
            <person name="Yang E.C."/>
            <person name="Graf L."/>
            <person name="Yang J.H."/>
            <person name="Qiu H."/>
            <person name="Zel Zion U."/>
            <person name="Chan C.X."/>
            <person name="Stephens T.G."/>
            <person name="Weber A.P.M."/>
            <person name="Boo G.H."/>
            <person name="Boo S.M."/>
            <person name="Kim K.M."/>
            <person name="Shin Y."/>
            <person name="Jung M."/>
            <person name="Lee S.J."/>
            <person name="Yim H.S."/>
            <person name="Lee J.H."/>
            <person name="Bhattacharya D."/>
            <person name="Yoon H.S."/>
        </authorList>
    </citation>
    <scope>NUCLEOTIDE SEQUENCE [LARGE SCALE GENOMIC DNA]</scope>
    <source>
        <strain evidence="14 15">SKKU-2015</strain>
        <tissue evidence="14">Whole body</tissue>
    </source>
</reference>
<evidence type="ECO:0000256" key="4">
    <source>
        <dbReference type="ARBA" id="ARBA00022801"/>
    </source>
</evidence>
<feature type="domain" description="RING-type" evidence="11">
    <location>
        <begin position="877"/>
        <end position="924"/>
    </location>
</feature>
<dbReference type="PROSITE" id="PS50042">
    <property type="entry name" value="CNMP_BINDING_3"/>
    <property type="match status" value="1"/>
</dbReference>
<dbReference type="SUPFAM" id="SSF52540">
    <property type="entry name" value="P-loop containing nucleoside triphosphate hydrolases"/>
    <property type="match status" value="2"/>
</dbReference>
<dbReference type="CDD" id="cd18793">
    <property type="entry name" value="SF2_C_SNF"/>
    <property type="match status" value="1"/>
</dbReference>
<evidence type="ECO:0000259" key="10">
    <source>
        <dbReference type="PROSITE" id="PS50042"/>
    </source>
</evidence>
<dbReference type="AlphaFoldDB" id="A0A2V3IIE0"/>
<dbReference type="STRING" id="448386.A0A2V3IIE0"/>
<dbReference type="Pfam" id="PF00097">
    <property type="entry name" value="zf-C3HC4"/>
    <property type="match status" value="1"/>
</dbReference>
<dbReference type="Gene3D" id="3.40.50.300">
    <property type="entry name" value="P-loop containing nucleotide triphosphate hydrolases"/>
    <property type="match status" value="1"/>
</dbReference>
<dbReference type="GO" id="GO:0005634">
    <property type="term" value="C:nucleus"/>
    <property type="evidence" value="ECO:0007669"/>
    <property type="project" value="TreeGrafter"/>
</dbReference>
<dbReference type="SUPFAM" id="SSF57850">
    <property type="entry name" value="RING/U-box"/>
    <property type="match status" value="1"/>
</dbReference>
<feature type="domain" description="Helicase C-terminal" evidence="13">
    <location>
        <begin position="1051"/>
        <end position="1216"/>
    </location>
</feature>
<keyword evidence="2" id="KW-0547">Nucleotide-binding</keyword>
<dbReference type="InterPro" id="IPR014001">
    <property type="entry name" value="Helicase_ATP-bd"/>
</dbReference>
<dbReference type="InterPro" id="IPR013083">
    <property type="entry name" value="Znf_RING/FYVE/PHD"/>
</dbReference>
<evidence type="ECO:0000256" key="2">
    <source>
        <dbReference type="ARBA" id="ARBA00022741"/>
    </source>
</evidence>
<dbReference type="SMART" id="SM00487">
    <property type="entry name" value="DEXDc"/>
    <property type="match status" value="1"/>
</dbReference>
<dbReference type="EMBL" id="NBIV01000193">
    <property type="protein sequence ID" value="PXF41808.1"/>
    <property type="molecule type" value="Genomic_DNA"/>
</dbReference>
<dbReference type="GO" id="GO:0008270">
    <property type="term" value="F:zinc ion binding"/>
    <property type="evidence" value="ECO:0007669"/>
    <property type="project" value="UniProtKB-KW"/>
</dbReference>
<keyword evidence="4" id="KW-0378">Hydrolase</keyword>